<keyword evidence="2" id="KW-1185">Reference proteome</keyword>
<dbReference type="Proteomes" id="UP000320806">
    <property type="component" value="Unassembled WGS sequence"/>
</dbReference>
<comment type="caution">
    <text evidence="1">The sequence shown here is derived from an EMBL/GenBank/DDBJ whole genome shotgun (WGS) entry which is preliminary data.</text>
</comment>
<evidence type="ECO:0000313" key="2">
    <source>
        <dbReference type="Proteomes" id="UP000320806"/>
    </source>
</evidence>
<dbReference type="OrthoDB" id="4861103at2"/>
<dbReference type="AlphaFoldDB" id="A0A542EGQ5"/>
<sequence>MEAETIVVGEPGAYTPHDIGVRWLFTLTDPLIPLRYRQHLNDQMVALITTRPRWGAFFIGGVLSDLISTLPGSDPWRHLSARWGASSFGPHPPLDNGAVGVTGRVFGTYTDALDVAGQVMAHPEIDTGLAAFAQPLSPGAAYAVAAGALGHKRAPDALAALAGDTDEGDLSEQEQVAAVIQIGSRRRLPQGQGRQLAEDGLEAIRWVAARRRSWLGTTDDSYVVEVVSRWSILATTLADGGDLGAQWASIDERNAENSIIAEDVDF</sequence>
<gene>
    <name evidence="1" type="ORF">FB459_1988</name>
</gene>
<evidence type="ECO:0000313" key="1">
    <source>
        <dbReference type="EMBL" id="TQJ14521.1"/>
    </source>
</evidence>
<accession>A0A542EGQ5</accession>
<name>A0A542EGQ5_9MICO</name>
<dbReference type="RefSeq" id="WP_141928322.1">
    <property type="nucleotide sequence ID" value="NZ_BAABCI010000003.1"/>
</dbReference>
<protein>
    <submittedName>
        <fullName evidence="1">Uncharacterized protein</fullName>
    </submittedName>
</protein>
<reference evidence="1 2" key="1">
    <citation type="submission" date="2019-06" db="EMBL/GenBank/DDBJ databases">
        <title>Sequencing the genomes of 1000 actinobacteria strains.</title>
        <authorList>
            <person name="Klenk H.-P."/>
        </authorList>
    </citation>
    <scope>NUCLEOTIDE SEQUENCE [LARGE SCALE GENOMIC DNA]</scope>
    <source>
        <strain evidence="1 2">DSM 19828</strain>
    </source>
</reference>
<dbReference type="EMBL" id="VFMO01000001">
    <property type="protein sequence ID" value="TQJ14521.1"/>
    <property type="molecule type" value="Genomic_DNA"/>
</dbReference>
<organism evidence="1 2">
    <name type="scientific">Yimella lutea</name>
    <dbReference type="NCBI Taxonomy" id="587872"/>
    <lineage>
        <taxon>Bacteria</taxon>
        <taxon>Bacillati</taxon>
        <taxon>Actinomycetota</taxon>
        <taxon>Actinomycetes</taxon>
        <taxon>Micrococcales</taxon>
        <taxon>Dermacoccaceae</taxon>
        <taxon>Yimella</taxon>
    </lineage>
</organism>
<proteinExistence type="predicted"/>